<evidence type="ECO:0000256" key="6">
    <source>
        <dbReference type="ARBA" id="ARBA00052546"/>
    </source>
</evidence>
<keyword evidence="13" id="KW-1185">Reference proteome</keyword>
<evidence type="ECO:0000313" key="11">
    <source>
        <dbReference type="EMBL" id="GLB81034.1"/>
    </source>
</evidence>
<dbReference type="InterPro" id="IPR013786">
    <property type="entry name" value="AcylCoA_DH/ox_N"/>
</dbReference>
<dbReference type="EMBL" id="BRZI01000006">
    <property type="protein sequence ID" value="GLD29499.1"/>
    <property type="molecule type" value="Genomic_DNA"/>
</dbReference>
<evidence type="ECO:0000256" key="7">
    <source>
        <dbReference type="RuleBase" id="RU362125"/>
    </source>
</evidence>
<proteinExistence type="inferred from homology"/>
<name>A0A9P3Q5H5_9MYCO</name>
<keyword evidence="4 7" id="KW-0274">FAD</keyword>
<dbReference type="GO" id="GO:0005737">
    <property type="term" value="C:cytoplasm"/>
    <property type="evidence" value="ECO:0007669"/>
    <property type="project" value="TreeGrafter"/>
</dbReference>
<evidence type="ECO:0000256" key="2">
    <source>
        <dbReference type="ARBA" id="ARBA00009347"/>
    </source>
</evidence>
<dbReference type="FunFam" id="1.20.140.10:FF:000012">
    <property type="entry name" value="Acyl-CoA dehydrogenase fadE12"/>
    <property type="match status" value="1"/>
</dbReference>
<dbReference type="InterPro" id="IPR036250">
    <property type="entry name" value="AcylCo_DH-like_C"/>
</dbReference>
<dbReference type="Pfam" id="PF00441">
    <property type="entry name" value="Acyl-CoA_dh_1"/>
    <property type="match status" value="1"/>
</dbReference>
<dbReference type="CDD" id="cd00567">
    <property type="entry name" value="ACAD"/>
    <property type="match status" value="1"/>
</dbReference>
<keyword evidence="3 7" id="KW-0285">Flavoprotein</keyword>
<dbReference type="PANTHER" id="PTHR48083:SF1">
    <property type="entry name" value="DEHYDROGENASE, PUTATIVE (AFU_ORTHOLOGUE AFUA_7G06510)-RELATED"/>
    <property type="match status" value="1"/>
</dbReference>
<evidence type="ECO:0000313" key="13">
    <source>
        <dbReference type="Proteomes" id="UP001064782"/>
    </source>
</evidence>
<accession>A0A9P3Q5H5</accession>
<dbReference type="Pfam" id="PF02771">
    <property type="entry name" value="Acyl-CoA_dh_N"/>
    <property type="match status" value="1"/>
</dbReference>
<dbReference type="EMBL" id="BRXE01000001">
    <property type="protein sequence ID" value="GLB81034.1"/>
    <property type="molecule type" value="Genomic_DNA"/>
</dbReference>
<dbReference type="Gene3D" id="1.10.540.10">
    <property type="entry name" value="Acyl-CoA dehydrogenase/oxidase, N-terminal domain"/>
    <property type="match status" value="1"/>
</dbReference>
<dbReference type="Proteomes" id="UP001064782">
    <property type="component" value="Unassembled WGS sequence"/>
</dbReference>
<dbReference type="InterPro" id="IPR006091">
    <property type="entry name" value="Acyl-CoA_Oxase/DH_mid-dom"/>
</dbReference>
<dbReference type="InterPro" id="IPR009075">
    <property type="entry name" value="AcylCo_DH/oxidase_C"/>
</dbReference>
<evidence type="ECO:0000256" key="4">
    <source>
        <dbReference type="ARBA" id="ARBA00022827"/>
    </source>
</evidence>
<dbReference type="AlphaFoldDB" id="A0A9P3Q5H5"/>
<keyword evidence="5 7" id="KW-0560">Oxidoreductase</keyword>
<comment type="similarity">
    <text evidence="2 7">Belongs to the acyl-CoA dehydrogenase family.</text>
</comment>
<evidence type="ECO:0000256" key="5">
    <source>
        <dbReference type="ARBA" id="ARBA00023002"/>
    </source>
</evidence>
<feature type="domain" description="Acyl-CoA oxidase/dehydrogenase middle" evidence="9">
    <location>
        <begin position="133"/>
        <end position="227"/>
    </location>
</feature>
<dbReference type="Gene3D" id="1.20.140.10">
    <property type="entry name" value="Butyryl-CoA Dehydrogenase, subunit A, domain 3"/>
    <property type="match status" value="1"/>
</dbReference>
<reference evidence="12" key="1">
    <citation type="submission" date="2022-08" db="EMBL/GenBank/DDBJ databases">
        <title>Mycobacterium kiyosense sp. nov., scotochromogenic slow-glowing species isolated from respiratory specimens.</title>
        <authorList>
            <person name="Fukano H."/>
            <person name="Kazumi Y."/>
            <person name="Sakagami N."/>
            <person name="Ato M."/>
            <person name="Mitarai S."/>
            <person name="Hoshino Y."/>
        </authorList>
    </citation>
    <scope>NUCLEOTIDE SEQUENCE</scope>
    <source>
        <strain evidence="12">1413</strain>
        <strain evidence="11">SRL2020-028</strain>
    </source>
</reference>
<dbReference type="Gene3D" id="2.40.110.10">
    <property type="entry name" value="Butyryl-CoA Dehydrogenase, subunit A, domain 2"/>
    <property type="match status" value="1"/>
</dbReference>
<dbReference type="FunFam" id="2.40.110.10:FF:000002">
    <property type="entry name" value="Acyl-CoA dehydrogenase fadE12"/>
    <property type="match status" value="1"/>
</dbReference>
<evidence type="ECO:0000259" key="9">
    <source>
        <dbReference type="Pfam" id="PF02770"/>
    </source>
</evidence>
<evidence type="ECO:0000313" key="12">
    <source>
        <dbReference type="EMBL" id="GLD29499.1"/>
    </source>
</evidence>
<dbReference type="SUPFAM" id="SSF56645">
    <property type="entry name" value="Acyl-CoA dehydrogenase NM domain-like"/>
    <property type="match status" value="1"/>
</dbReference>
<feature type="domain" description="Acyl-CoA dehydrogenase/oxidase N-terminal" evidence="10">
    <location>
        <begin position="18"/>
        <end position="128"/>
    </location>
</feature>
<dbReference type="InterPro" id="IPR037069">
    <property type="entry name" value="AcylCoA_DH/ox_N_sf"/>
</dbReference>
<sequence>MSAVSSNTQQPMLPLVPSDEDRMLRETVFTIASGFGPAYYKKVNDQGRSPIELWNALGDKGFLGVHLPEEYGGAGQGLLQLTAVLEETAAAGCPLLRLLVSPGIIGTILNRHATPEQKNRWLRGIASAQMRFSFGLTEPGAGSNSHNISTTARKEGDRYIVNGQKYYISGVDECDELLLVTKTGTDQKGRGQLTLLMVDPRSPGLTMQPIETALEEPEKQFTLFFDNVEVPVDRLIGQEGRGLQAAFDGLNPERILSAAVSVGIGRYALDKAAAYARTRTVWDGPIGAHQAIAHPLAEGKIKLESAALMTQRAAALYDAGLPAGEASNIAKLAAAEAGVFCLDHAIQTHGGNGVARDYNLTNYWFLARLLLIAPVSREMVLNFVAEHSLGLPRSY</sequence>
<dbReference type="GO" id="GO:0003995">
    <property type="term" value="F:acyl-CoA dehydrogenase activity"/>
    <property type="evidence" value="ECO:0007669"/>
    <property type="project" value="TreeGrafter"/>
</dbReference>
<dbReference type="GO" id="GO:0033539">
    <property type="term" value="P:fatty acid beta-oxidation using acyl-CoA dehydrogenase"/>
    <property type="evidence" value="ECO:0007669"/>
    <property type="project" value="TreeGrafter"/>
</dbReference>
<comment type="catalytic activity">
    <reaction evidence="6">
        <text>a 2,3-saturated acyl-CoA + A = a 2,3-dehydroacyl-CoA + AH2</text>
        <dbReference type="Rhea" id="RHEA:48608"/>
        <dbReference type="ChEBI" id="CHEBI:13193"/>
        <dbReference type="ChEBI" id="CHEBI:17499"/>
        <dbReference type="ChEBI" id="CHEBI:60015"/>
        <dbReference type="ChEBI" id="CHEBI:65111"/>
    </reaction>
</comment>
<comment type="cofactor">
    <cofactor evidence="1 7">
        <name>FAD</name>
        <dbReference type="ChEBI" id="CHEBI:57692"/>
    </cofactor>
</comment>
<dbReference type="Pfam" id="PF02770">
    <property type="entry name" value="Acyl-CoA_dh_M"/>
    <property type="match status" value="1"/>
</dbReference>
<dbReference type="SUPFAM" id="SSF47203">
    <property type="entry name" value="Acyl-CoA dehydrogenase C-terminal domain-like"/>
    <property type="match status" value="1"/>
</dbReference>
<dbReference type="PANTHER" id="PTHR48083">
    <property type="entry name" value="MEDIUM-CHAIN SPECIFIC ACYL-COA DEHYDROGENASE, MITOCHONDRIAL-RELATED"/>
    <property type="match status" value="1"/>
</dbReference>
<dbReference type="GO" id="GO:0050660">
    <property type="term" value="F:flavin adenine dinucleotide binding"/>
    <property type="evidence" value="ECO:0007669"/>
    <property type="project" value="InterPro"/>
</dbReference>
<protein>
    <submittedName>
        <fullName evidence="12">Acyl-CoA dehydrogenase FadE</fullName>
    </submittedName>
</protein>
<dbReference type="InterPro" id="IPR009100">
    <property type="entry name" value="AcylCoA_DH/oxidase_NM_dom_sf"/>
</dbReference>
<dbReference type="InterPro" id="IPR046373">
    <property type="entry name" value="Acyl-CoA_Oxase/DH_mid-dom_sf"/>
</dbReference>
<evidence type="ECO:0000259" key="8">
    <source>
        <dbReference type="Pfam" id="PF00441"/>
    </source>
</evidence>
<feature type="domain" description="Acyl-CoA dehydrogenase/oxidase C-terminal" evidence="8">
    <location>
        <begin position="240"/>
        <end position="387"/>
    </location>
</feature>
<gene>
    <name evidence="12" type="ORF">Mkiyose1413_13820</name>
    <name evidence="11" type="ORF">SRL2020028_02900</name>
</gene>
<comment type="caution">
    <text evidence="12">The sequence shown here is derived from an EMBL/GenBank/DDBJ whole genome shotgun (WGS) entry which is preliminary data.</text>
</comment>
<evidence type="ECO:0000256" key="1">
    <source>
        <dbReference type="ARBA" id="ARBA00001974"/>
    </source>
</evidence>
<dbReference type="InterPro" id="IPR050741">
    <property type="entry name" value="Acyl-CoA_dehydrogenase"/>
</dbReference>
<dbReference type="PIRSF" id="PIRSF016578">
    <property type="entry name" value="HsaA"/>
    <property type="match status" value="1"/>
</dbReference>
<organism evidence="12 13">
    <name type="scientific">Mycobacterium kiyosense</name>
    <dbReference type="NCBI Taxonomy" id="2871094"/>
    <lineage>
        <taxon>Bacteria</taxon>
        <taxon>Bacillati</taxon>
        <taxon>Actinomycetota</taxon>
        <taxon>Actinomycetes</taxon>
        <taxon>Mycobacteriales</taxon>
        <taxon>Mycobacteriaceae</taxon>
        <taxon>Mycobacterium</taxon>
    </lineage>
</organism>
<evidence type="ECO:0000256" key="3">
    <source>
        <dbReference type="ARBA" id="ARBA00022630"/>
    </source>
</evidence>
<dbReference type="Proteomes" id="UP001165663">
    <property type="component" value="Unassembled WGS sequence"/>
</dbReference>
<evidence type="ECO:0000259" key="10">
    <source>
        <dbReference type="Pfam" id="PF02771"/>
    </source>
</evidence>